<feature type="chain" id="PRO_5017444149" evidence="1">
    <location>
        <begin position="25"/>
        <end position="220"/>
    </location>
</feature>
<evidence type="ECO:0000313" key="3">
    <source>
        <dbReference type="Proteomes" id="UP000266273"/>
    </source>
</evidence>
<protein>
    <submittedName>
        <fullName evidence="2">ABC-type uncharacterized transport system substrate-binding protein</fullName>
    </submittedName>
</protein>
<accession>A0A397QBS8</accession>
<organism evidence="2 3">
    <name type="scientific">Dichotomicrobium thermohalophilum</name>
    <dbReference type="NCBI Taxonomy" id="933063"/>
    <lineage>
        <taxon>Bacteria</taxon>
        <taxon>Pseudomonadati</taxon>
        <taxon>Pseudomonadota</taxon>
        <taxon>Alphaproteobacteria</taxon>
        <taxon>Hyphomicrobiales</taxon>
        <taxon>Hyphomicrobiaceae</taxon>
        <taxon>Dichotomicrobium</taxon>
    </lineage>
</organism>
<keyword evidence="1" id="KW-0732">Signal</keyword>
<dbReference type="InterPro" id="IPR010412">
    <property type="entry name" value="DUF1007"/>
</dbReference>
<dbReference type="EMBL" id="QXDF01000001">
    <property type="protein sequence ID" value="RIA55544.1"/>
    <property type="molecule type" value="Genomic_DNA"/>
</dbReference>
<evidence type="ECO:0000256" key="1">
    <source>
        <dbReference type="SAM" id="SignalP"/>
    </source>
</evidence>
<comment type="caution">
    <text evidence="2">The sequence shown here is derived from an EMBL/GenBank/DDBJ whole genome shotgun (WGS) entry which is preliminary data.</text>
</comment>
<proteinExistence type="predicted"/>
<dbReference type="RefSeq" id="WP_245410336.1">
    <property type="nucleotide sequence ID" value="NZ_QXDF01000001.1"/>
</dbReference>
<keyword evidence="3" id="KW-1185">Reference proteome</keyword>
<feature type="signal peptide" evidence="1">
    <location>
        <begin position="1"/>
        <end position="24"/>
    </location>
</feature>
<dbReference type="Pfam" id="PF06226">
    <property type="entry name" value="DUF1007"/>
    <property type="match status" value="1"/>
</dbReference>
<reference evidence="2 3" key="1">
    <citation type="submission" date="2018-08" db="EMBL/GenBank/DDBJ databases">
        <title>Genomic Encyclopedia of Archaeal and Bacterial Type Strains, Phase II (KMG-II): from individual species to whole genera.</title>
        <authorList>
            <person name="Goeker M."/>
        </authorList>
    </citation>
    <scope>NUCLEOTIDE SEQUENCE [LARGE SCALE GENOMIC DNA]</scope>
    <source>
        <strain evidence="2 3">DSM 5002</strain>
    </source>
</reference>
<dbReference type="AlphaFoldDB" id="A0A397QBS8"/>
<sequence>MTIWRYLASFAAMAVLLAPVPGQAHPHVWVTVETKVVFNDAGAITGFRHKWVFDEYYTAFALQGMDANGDGEYSAAELEPLARTNIESLGDFDYFTFAELGEQKLLRNDPVDYDLVYDGTLLTLHFTLPLAEPVPPEKAGQFSFSVYDPTFFVSFSLADEQPVTLAGNVPAGCTTEIGEAPAASTTTQTLGEAFFDSLDPAQDWGAQFAQDVALRCKPAS</sequence>
<gene>
    <name evidence="2" type="ORF">BXY53_0610</name>
</gene>
<dbReference type="Proteomes" id="UP000266273">
    <property type="component" value="Unassembled WGS sequence"/>
</dbReference>
<name>A0A397QBS8_9HYPH</name>
<evidence type="ECO:0000313" key="2">
    <source>
        <dbReference type="EMBL" id="RIA55544.1"/>
    </source>
</evidence>